<evidence type="ECO:0008006" key="3">
    <source>
        <dbReference type="Google" id="ProtNLM"/>
    </source>
</evidence>
<proteinExistence type="predicted"/>
<reference evidence="2" key="1">
    <citation type="submission" date="2025-08" db="UniProtKB">
        <authorList>
            <consortium name="Ensembl"/>
        </authorList>
    </citation>
    <scope>IDENTIFICATION</scope>
</reference>
<dbReference type="Ensembl" id="ENSCHIT00010051716.1">
    <property type="protein sequence ID" value="ENSCHIP00010036821.1"/>
    <property type="gene ID" value="ENSCHIG00010027400.1"/>
</dbReference>
<organism evidence="2">
    <name type="scientific">Capra hircus</name>
    <name type="common">Goat</name>
    <dbReference type="NCBI Taxonomy" id="9925"/>
    <lineage>
        <taxon>Eukaryota</taxon>
        <taxon>Metazoa</taxon>
        <taxon>Chordata</taxon>
        <taxon>Craniata</taxon>
        <taxon>Vertebrata</taxon>
        <taxon>Euteleostomi</taxon>
        <taxon>Mammalia</taxon>
        <taxon>Eutheria</taxon>
        <taxon>Laurasiatheria</taxon>
        <taxon>Artiodactyla</taxon>
        <taxon>Ruminantia</taxon>
        <taxon>Pecora</taxon>
        <taxon>Bovidae</taxon>
        <taxon>Caprinae</taxon>
        <taxon>Capra</taxon>
    </lineage>
</organism>
<keyword evidence="1" id="KW-0732">Signal</keyword>
<accession>A0A8C2S137</accession>
<feature type="signal peptide" evidence="1">
    <location>
        <begin position="1"/>
        <end position="27"/>
    </location>
</feature>
<evidence type="ECO:0000313" key="2">
    <source>
        <dbReference type="Ensembl" id="ENSCHIP00010036821.1"/>
    </source>
</evidence>
<dbReference type="AlphaFoldDB" id="A0A8C2S137"/>
<name>A0A8C2S137_CAPHI</name>
<sequence length="127" mass="13884">MVSAKKVPAIAMSFGVSFALLHFLCLAACLNESPGQNQKEEKLCPENFTRILDSLLDGYDNRLRPGFGALRLPHTNYLLGPDCWAGEGEGKESKMGTWGSAGPLLCALRMDFSQLGHFAQSRLHLDS</sequence>
<feature type="chain" id="PRO_5034351152" description="Neurotransmitter-gated ion-channel ligand-binding domain-containing protein" evidence="1">
    <location>
        <begin position="28"/>
        <end position="127"/>
    </location>
</feature>
<evidence type="ECO:0000256" key="1">
    <source>
        <dbReference type="SAM" id="SignalP"/>
    </source>
</evidence>
<protein>
    <recommendedName>
        <fullName evidence="3">Neurotransmitter-gated ion-channel ligand-binding domain-containing protein</fullName>
    </recommendedName>
</protein>